<dbReference type="SUPFAM" id="SSF53474">
    <property type="entry name" value="alpha/beta-Hydrolases"/>
    <property type="match status" value="1"/>
</dbReference>
<dbReference type="InterPro" id="IPR050300">
    <property type="entry name" value="GDXG_lipolytic_enzyme"/>
</dbReference>
<feature type="chain" id="PRO_5046996501" evidence="4">
    <location>
        <begin position="25"/>
        <end position="365"/>
    </location>
</feature>
<proteinExistence type="inferred from homology"/>
<dbReference type="RefSeq" id="WP_283405189.1">
    <property type="nucleotide sequence ID" value="NZ_FXUI01000002.1"/>
</dbReference>
<feature type="active site" evidence="3">
    <location>
        <position position="208"/>
    </location>
</feature>
<dbReference type="Gene3D" id="3.40.50.1820">
    <property type="entry name" value="alpha/beta hydrolase"/>
    <property type="match status" value="1"/>
</dbReference>
<comment type="similarity">
    <text evidence="1">Belongs to the 'GDXG' lipolytic enzyme family.</text>
</comment>
<evidence type="ECO:0000256" key="4">
    <source>
        <dbReference type="SAM" id="SignalP"/>
    </source>
</evidence>
<keyword evidence="2" id="KW-0378">Hydrolase</keyword>
<dbReference type="Proteomes" id="UP001157910">
    <property type="component" value="Unassembled WGS sequence"/>
</dbReference>
<dbReference type="InterPro" id="IPR033140">
    <property type="entry name" value="Lipase_GDXG_put_SER_AS"/>
</dbReference>
<comment type="caution">
    <text evidence="6">The sequence shown here is derived from an EMBL/GenBank/DDBJ whole genome shotgun (WGS) entry which is preliminary data.</text>
</comment>
<dbReference type="InterPro" id="IPR029058">
    <property type="entry name" value="AB_hydrolase_fold"/>
</dbReference>
<feature type="signal peptide" evidence="4">
    <location>
        <begin position="1"/>
        <end position="24"/>
    </location>
</feature>
<dbReference type="InterPro" id="IPR013094">
    <property type="entry name" value="AB_hydrolase_3"/>
</dbReference>
<name>A0ABY1Q1H9_9SPHN</name>
<organism evidence="6 7">
    <name type="scientific">Novosphingobium panipatense</name>
    <dbReference type="NCBI Taxonomy" id="428991"/>
    <lineage>
        <taxon>Bacteria</taxon>
        <taxon>Pseudomonadati</taxon>
        <taxon>Pseudomonadota</taxon>
        <taxon>Alphaproteobacteria</taxon>
        <taxon>Sphingomonadales</taxon>
        <taxon>Sphingomonadaceae</taxon>
        <taxon>Novosphingobium</taxon>
    </lineage>
</organism>
<dbReference type="PROSITE" id="PS01174">
    <property type="entry name" value="LIPASE_GDXG_SER"/>
    <property type="match status" value="1"/>
</dbReference>
<protein>
    <submittedName>
        <fullName evidence="6">Acetyl esterase</fullName>
    </submittedName>
</protein>
<evidence type="ECO:0000259" key="5">
    <source>
        <dbReference type="Pfam" id="PF07859"/>
    </source>
</evidence>
<dbReference type="PANTHER" id="PTHR48081:SF8">
    <property type="entry name" value="ALPHA_BETA HYDROLASE FOLD-3 DOMAIN-CONTAINING PROTEIN-RELATED"/>
    <property type="match status" value="1"/>
</dbReference>
<dbReference type="PANTHER" id="PTHR48081">
    <property type="entry name" value="AB HYDROLASE SUPERFAMILY PROTEIN C4A8.06C"/>
    <property type="match status" value="1"/>
</dbReference>
<keyword evidence="7" id="KW-1185">Reference proteome</keyword>
<evidence type="ECO:0000313" key="6">
    <source>
        <dbReference type="EMBL" id="SMP56381.1"/>
    </source>
</evidence>
<feature type="domain" description="Alpha/beta hydrolase fold-3" evidence="5">
    <location>
        <begin position="130"/>
        <end position="333"/>
    </location>
</feature>
<dbReference type="Pfam" id="PF07859">
    <property type="entry name" value="Abhydrolase_3"/>
    <property type="match status" value="1"/>
</dbReference>
<evidence type="ECO:0000256" key="3">
    <source>
        <dbReference type="PROSITE-ProRule" id="PRU10038"/>
    </source>
</evidence>
<evidence type="ECO:0000256" key="1">
    <source>
        <dbReference type="ARBA" id="ARBA00010515"/>
    </source>
</evidence>
<dbReference type="EMBL" id="FXUI01000002">
    <property type="protein sequence ID" value="SMP56381.1"/>
    <property type="molecule type" value="Genomic_DNA"/>
</dbReference>
<evidence type="ECO:0000256" key="2">
    <source>
        <dbReference type="ARBA" id="ARBA00022801"/>
    </source>
</evidence>
<evidence type="ECO:0000313" key="7">
    <source>
        <dbReference type="Proteomes" id="UP001157910"/>
    </source>
</evidence>
<sequence length="365" mass="38357">MRQIASTALARSLFAMGAATLALTAAVGRAEAPAPEPASATARATQAEPYVRPDVKAFLKAYNAKPQPALTREMLMQIHKMPPSAIAGMTQQDLPVGDITTKDVTMPGPAGPMALRMFDPRGEREPGPVVVFYHGGGYVLGSIDTHAGLAAEIARQLDLPVVSVEYRLAPENPWPAAPDDGEAAARWIAANGAAFGRQFNGLILSGDSAGGNLTLVTAAALRDKPAALPVVMQIPIYPATDFAKTYPSATTFASGYLLDDASMTNFRKHYAADPESLRASPLRGNLAGLPPTVLVTAGLDPLRDQGRAYAAKLVDAGVSTAYYEGHGLIHGFASFRKVIPSAQADTLAFLRVAKAMLDEQAALPK</sequence>
<accession>A0ABY1Q1H9</accession>
<gene>
    <name evidence="6" type="ORF">SAMN06296065_102118</name>
</gene>
<keyword evidence="4" id="KW-0732">Signal</keyword>
<reference evidence="6 7" key="1">
    <citation type="submission" date="2017-05" db="EMBL/GenBank/DDBJ databases">
        <authorList>
            <person name="Varghese N."/>
            <person name="Submissions S."/>
        </authorList>
    </citation>
    <scope>NUCLEOTIDE SEQUENCE [LARGE SCALE GENOMIC DNA]</scope>
    <source>
        <strain evidence="6 7">SM16</strain>
    </source>
</reference>